<dbReference type="Gene3D" id="3.20.20.70">
    <property type="entry name" value="Aldolase class I"/>
    <property type="match status" value="1"/>
</dbReference>
<comment type="cofactor">
    <cofactor evidence="1">
        <name>FMN</name>
        <dbReference type="ChEBI" id="CHEBI:58210"/>
    </cofactor>
</comment>
<dbReference type="HOGENOM" id="CLU_551954_0_0_6"/>
<organism evidence="7 8">
    <name type="scientific">Luminiphilus syltensis NOR5-1B</name>
    <dbReference type="NCBI Taxonomy" id="565045"/>
    <lineage>
        <taxon>Bacteria</taxon>
        <taxon>Pseudomonadati</taxon>
        <taxon>Pseudomonadota</taxon>
        <taxon>Gammaproteobacteria</taxon>
        <taxon>Cellvibrionales</taxon>
        <taxon>Halieaceae</taxon>
        <taxon>Luminiphilus</taxon>
    </lineage>
</organism>
<keyword evidence="2" id="KW-0285">Flavoprotein</keyword>
<dbReference type="eggNOG" id="COG1902">
    <property type="taxonomic scope" value="Bacteria"/>
</dbReference>
<evidence type="ECO:0000259" key="6">
    <source>
        <dbReference type="Pfam" id="PF00724"/>
    </source>
</evidence>
<dbReference type="EMBL" id="DS999411">
    <property type="protein sequence ID" value="EED35458.1"/>
    <property type="molecule type" value="Genomic_DNA"/>
</dbReference>
<evidence type="ECO:0000313" key="8">
    <source>
        <dbReference type="Proteomes" id="UP000004699"/>
    </source>
</evidence>
<dbReference type="InterPro" id="IPR001155">
    <property type="entry name" value="OxRdtase_FMN_N"/>
</dbReference>
<dbReference type="RefSeq" id="WP_009020204.1">
    <property type="nucleotide sequence ID" value="NZ_DS999411.1"/>
</dbReference>
<name>B8KT97_9GAMM</name>
<evidence type="ECO:0000256" key="4">
    <source>
        <dbReference type="ARBA" id="ARBA00022857"/>
    </source>
</evidence>
<dbReference type="GO" id="GO:0003959">
    <property type="term" value="F:NADPH dehydrogenase activity"/>
    <property type="evidence" value="ECO:0007669"/>
    <property type="project" value="InterPro"/>
</dbReference>
<accession>B8KT97</accession>
<evidence type="ECO:0000256" key="1">
    <source>
        <dbReference type="ARBA" id="ARBA00001917"/>
    </source>
</evidence>
<dbReference type="InterPro" id="IPR044152">
    <property type="entry name" value="YqjM-like"/>
</dbReference>
<dbReference type="SUPFAM" id="SSF51395">
    <property type="entry name" value="FMN-linked oxidoreductases"/>
    <property type="match status" value="1"/>
</dbReference>
<dbReference type="PANTHER" id="PTHR43303">
    <property type="entry name" value="NADPH DEHYDROGENASE C23G7.10C-RELATED"/>
    <property type="match status" value="1"/>
</dbReference>
<dbReference type="GO" id="GO:0050661">
    <property type="term" value="F:NADP binding"/>
    <property type="evidence" value="ECO:0007669"/>
    <property type="project" value="InterPro"/>
</dbReference>
<gene>
    <name evidence="7" type="primary">nemA</name>
    <name evidence="7" type="ORF">NOR51B_1403</name>
</gene>
<keyword evidence="3" id="KW-0288">FMN</keyword>
<evidence type="ECO:0000256" key="5">
    <source>
        <dbReference type="ARBA" id="ARBA00023002"/>
    </source>
</evidence>
<feature type="domain" description="NADH:flavin oxidoreductase/NADH oxidase N-terminal" evidence="6">
    <location>
        <begin position="217"/>
        <end position="428"/>
    </location>
</feature>
<protein>
    <submittedName>
        <fullName evidence="7">NADH:flavin oxidoreductase, old yellow enzyme family</fullName>
    </submittedName>
</protein>
<dbReference type="PANTHER" id="PTHR43303:SF4">
    <property type="entry name" value="NADPH DEHYDROGENASE C23G7.10C-RELATED"/>
    <property type="match status" value="1"/>
</dbReference>
<evidence type="ECO:0000256" key="3">
    <source>
        <dbReference type="ARBA" id="ARBA00022643"/>
    </source>
</evidence>
<sequence>MWKPAQRIKYKAEVDHWPDAGEAVSSHLFSPVSLGPMALQQRTWIPAMVPWRSNEAGEVTQDVIDWYARFAEGKPGAIVIEATGIRDIPSGPLLRISNDRYIEGLTRLVDAVREASDGKTRLLIQLIDFLSIRRRPDPEKYFDRFLAITDEHRAALGMNEAHETEVRAALAGLDDAALDEVLAPREIEDLRFGYRERVTDVDIPAIAALPDTLPELFSAAAGRAVAAGFDGIELHYAHAYTMASFLSRVNDRTDGYGGSRENRVRLPLEVYDAVRQVVGDDVAVGCRFLSDEIISGGSDLSDATYFAEAFAAAGMDFLSLSRGGKFDDAKKPKVGWAAYPYTGQSGYECMPSYISDEQGPFERNVEPVAAIRQRVRDSGFETPIVVAGGIYGFDQAERLLREERADVIAFARQALADPDWFEKVRTGHGDEVIVCRYSNYCEGLDQKHKQVTCELWDRERLDDDGVVLASDGKRRLTAPAWR</sequence>
<dbReference type="OrthoDB" id="9804454at2"/>
<dbReference type="GO" id="GO:0010181">
    <property type="term" value="F:FMN binding"/>
    <property type="evidence" value="ECO:0007669"/>
    <property type="project" value="InterPro"/>
</dbReference>
<dbReference type="Proteomes" id="UP000004699">
    <property type="component" value="Unassembled WGS sequence"/>
</dbReference>
<reference evidence="8" key="1">
    <citation type="journal article" date="2013" name="BMC Microbiol.">
        <title>Taxonomy and evolution of bacteriochlorophyll a-containing members of the OM60/NOR5 clade of marine gammaproteobacteria: description of Luminiphilus syltensis gen. nov., sp. nov., reclassification of Haliea rubra as Pseudohaliea rubra gen. nov., comb. nov., and emendation of Chromatocurvus halotolerans.</title>
        <authorList>
            <person name="Spring S."/>
            <person name="Riedel T."/>
            <person name="Sproer C."/>
            <person name="Yan S."/>
            <person name="Harder J."/>
            <person name="Fuchs B.M."/>
        </authorList>
    </citation>
    <scope>NUCLEOTIDE SEQUENCE [LARGE SCALE GENOMIC DNA]</scope>
    <source>
        <strain evidence="8">NOR51-B</strain>
    </source>
</reference>
<keyword evidence="5" id="KW-0560">Oxidoreductase</keyword>
<keyword evidence="4" id="KW-0521">NADP</keyword>
<dbReference type="Pfam" id="PF00724">
    <property type="entry name" value="Oxidored_FMN"/>
    <property type="match status" value="1"/>
</dbReference>
<dbReference type="STRING" id="565045.NOR51B_1403"/>
<keyword evidence="8" id="KW-1185">Reference proteome</keyword>
<dbReference type="AlphaFoldDB" id="B8KT97"/>
<evidence type="ECO:0000256" key="2">
    <source>
        <dbReference type="ARBA" id="ARBA00022630"/>
    </source>
</evidence>
<dbReference type="InterPro" id="IPR013785">
    <property type="entry name" value="Aldolase_TIM"/>
</dbReference>
<evidence type="ECO:0000313" key="7">
    <source>
        <dbReference type="EMBL" id="EED35458.1"/>
    </source>
</evidence>
<proteinExistence type="predicted"/>